<dbReference type="InterPro" id="IPR000160">
    <property type="entry name" value="GGDEF_dom"/>
</dbReference>
<dbReference type="GO" id="GO:0052621">
    <property type="term" value="F:diguanylate cyclase activity"/>
    <property type="evidence" value="ECO:0007669"/>
    <property type="project" value="UniProtKB-EC"/>
</dbReference>
<proteinExistence type="predicted"/>
<evidence type="ECO:0000256" key="2">
    <source>
        <dbReference type="ARBA" id="ARBA00034247"/>
    </source>
</evidence>
<dbReference type="InterPro" id="IPR029787">
    <property type="entry name" value="Nucleotide_cyclase"/>
</dbReference>
<dbReference type="InterPro" id="IPR008979">
    <property type="entry name" value="Galactose-bd-like_sf"/>
</dbReference>
<dbReference type="Gene3D" id="3.30.70.270">
    <property type="match status" value="1"/>
</dbReference>
<sequence>MPTRGLLAALLAALFVLSALAMALSDQILDHVLVVPPVPQEQLVLFGDETEGGTSEARLISAEQRHAQCLLRPTFAYPFCGFEVKLTPEPLKGLDLRSYHTLRLGLRYTGPSKTIRVLVLNAIAGYSKLGERESLKFNEIEFGVDQLRNHMVDIPLNALSVPPWWIKRRHVPPANSQTEFDNVVQIGINSGTVDPLGTHDFYIDKIEIIGQRISKETYYQAILGLWLVVGGLLMARWFWQMRQEVSRRKQREQELEAMNAILDRHSQALDQQRKTDPLTGLANRHGLEASLQRAFEEWEQHQEPVSLVIIDIDHFKRLNDTHGHLAGDAVLRGLSDVVRQHIREPQDFLARWGGEEFVVVCHGCKAPQAVALAEKIRKLIEESVFEGELRATASFGVAEIQPGQTLSTLFAAADAALYRAKGEGRNRVVFAGAGAGANTVPATV</sequence>
<feature type="domain" description="GGDEF" evidence="6">
    <location>
        <begin position="303"/>
        <end position="433"/>
    </location>
</feature>
<dbReference type="NCBIfam" id="TIGR00254">
    <property type="entry name" value="GGDEF"/>
    <property type="match status" value="1"/>
</dbReference>
<dbReference type="SMART" id="SM00267">
    <property type="entry name" value="GGDEF"/>
    <property type="match status" value="1"/>
</dbReference>
<dbReference type="SUPFAM" id="SSF49785">
    <property type="entry name" value="Galactose-binding domain-like"/>
    <property type="match status" value="1"/>
</dbReference>
<reference evidence="7 8" key="1">
    <citation type="submission" date="2024-05" db="EMBL/GenBank/DDBJ databases">
        <title>Roseateles sp. DJS-2-20 16S ribosomal RNA gene Genome sequencing and assembly.</title>
        <authorList>
            <person name="Woo H."/>
        </authorList>
    </citation>
    <scope>NUCLEOTIDE SEQUENCE [LARGE SCALE GENOMIC DNA]</scope>
    <source>
        <strain evidence="7 8">DJS-2-20</strain>
    </source>
</reference>
<evidence type="ECO:0000256" key="4">
    <source>
        <dbReference type="SAM" id="Phobius"/>
    </source>
</evidence>
<dbReference type="PANTHER" id="PTHR45138">
    <property type="entry name" value="REGULATORY COMPONENTS OF SENSORY TRANSDUCTION SYSTEM"/>
    <property type="match status" value="1"/>
</dbReference>
<feature type="coiled-coil region" evidence="3">
    <location>
        <begin position="248"/>
        <end position="275"/>
    </location>
</feature>
<dbReference type="RefSeq" id="WP_347704942.1">
    <property type="nucleotide sequence ID" value="NZ_JBDPZD010000003.1"/>
</dbReference>
<dbReference type="InterPro" id="IPR050469">
    <property type="entry name" value="Diguanylate_Cyclase"/>
</dbReference>
<dbReference type="Proteomes" id="UP001495147">
    <property type="component" value="Unassembled WGS sequence"/>
</dbReference>
<comment type="caution">
    <text evidence="7">The sequence shown here is derived from an EMBL/GenBank/DDBJ whole genome shotgun (WGS) entry which is preliminary data.</text>
</comment>
<dbReference type="EC" id="2.7.7.65" evidence="1"/>
<gene>
    <name evidence="7" type="ORF">ABDJ85_11600</name>
</gene>
<keyword evidence="8" id="KW-1185">Reference proteome</keyword>
<feature type="transmembrane region" description="Helical" evidence="4">
    <location>
        <begin position="218"/>
        <end position="239"/>
    </location>
</feature>
<feature type="signal peptide" evidence="5">
    <location>
        <begin position="1"/>
        <end position="21"/>
    </location>
</feature>
<evidence type="ECO:0000256" key="3">
    <source>
        <dbReference type="SAM" id="Coils"/>
    </source>
</evidence>
<dbReference type="SUPFAM" id="SSF55073">
    <property type="entry name" value="Nucleotide cyclase"/>
    <property type="match status" value="1"/>
</dbReference>
<comment type="catalytic activity">
    <reaction evidence="2">
        <text>2 GTP = 3',3'-c-di-GMP + 2 diphosphate</text>
        <dbReference type="Rhea" id="RHEA:24898"/>
        <dbReference type="ChEBI" id="CHEBI:33019"/>
        <dbReference type="ChEBI" id="CHEBI:37565"/>
        <dbReference type="ChEBI" id="CHEBI:58805"/>
        <dbReference type="EC" id="2.7.7.65"/>
    </reaction>
</comment>
<name>A0ABV0G303_9BURK</name>
<accession>A0ABV0G303</accession>
<evidence type="ECO:0000259" key="6">
    <source>
        <dbReference type="PROSITE" id="PS50887"/>
    </source>
</evidence>
<dbReference type="CDD" id="cd01949">
    <property type="entry name" value="GGDEF"/>
    <property type="match status" value="1"/>
</dbReference>
<organism evidence="7 8">
    <name type="scientific">Roseateles paludis</name>
    <dbReference type="NCBI Taxonomy" id="3145238"/>
    <lineage>
        <taxon>Bacteria</taxon>
        <taxon>Pseudomonadati</taxon>
        <taxon>Pseudomonadota</taxon>
        <taxon>Betaproteobacteria</taxon>
        <taxon>Burkholderiales</taxon>
        <taxon>Sphaerotilaceae</taxon>
        <taxon>Roseateles</taxon>
    </lineage>
</organism>
<keyword evidence="3" id="KW-0175">Coiled coil</keyword>
<keyword evidence="7" id="KW-0808">Transferase</keyword>
<keyword evidence="4" id="KW-0812">Transmembrane</keyword>
<evidence type="ECO:0000256" key="1">
    <source>
        <dbReference type="ARBA" id="ARBA00012528"/>
    </source>
</evidence>
<dbReference type="PROSITE" id="PS50887">
    <property type="entry name" value="GGDEF"/>
    <property type="match status" value="1"/>
</dbReference>
<keyword evidence="7" id="KW-0548">Nucleotidyltransferase</keyword>
<keyword evidence="4" id="KW-1133">Transmembrane helix</keyword>
<evidence type="ECO:0000313" key="7">
    <source>
        <dbReference type="EMBL" id="MEO3692116.1"/>
    </source>
</evidence>
<evidence type="ECO:0000313" key="8">
    <source>
        <dbReference type="Proteomes" id="UP001495147"/>
    </source>
</evidence>
<dbReference type="PANTHER" id="PTHR45138:SF9">
    <property type="entry name" value="DIGUANYLATE CYCLASE DGCM-RELATED"/>
    <property type="match status" value="1"/>
</dbReference>
<dbReference type="Pfam" id="PF00990">
    <property type="entry name" value="GGDEF"/>
    <property type="match status" value="1"/>
</dbReference>
<keyword evidence="5" id="KW-0732">Signal</keyword>
<protein>
    <recommendedName>
        <fullName evidence="1">diguanylate cyclase</fullName>
        <ecNumber evidence="1">2.7.7.65</ecNumber>
    </recommendedName>
</protein>
<dbReference type="EMBL" id="JBDPZD010000003">
    <property type="protein sequence ID" value="MEO3692116.1"/>
    <property type="molecule type" value="Genomic_DNA"/>
</dbReference>
<evidence type="ECO:0000256" key="5">
    <source>
        <dbReference type="SAM" id="SignalP"/>
    </source>
</evidence>
<dbReference type="InterPro" id="IPR043128">
    <property type="entry name" value="Rev_trsase/Diguanyl_cyclase"/>
</dbReference>
<keyword evidence="4" id="KW-0472">Membrane</keyword>
<feature type="chain" id="PRO_5046317533" description="diguanylate cyclase" evidence="5">
    <location>
        <begin position="22"/>
        <end position="444"/>
    </location>
</feature>